<dbReference type="SFLD" id="SFLDG01135">
    <property type="entry name" value="C1.5.6:_HAD__Beta-PGM__Phospha"/>
    <property type="match status" value="1"/>
</dbReference>
<dbReference type="InterPro" id="IPR036412">
    <property type="entry name" value="HAD-like_sf"/>
</dbReference>
<dbReference type="AlphaFoldDB" id="A0A9D2SUG4"/>
<dbReference type="GO" id="GO:0008253">
    <property type="term" value="F:5'-nucleotidase activity"/>
    <property type="evidence" value="ECO:0007669"/>
    <property type="project" value="InterPro"/>
</dbReference>
<dbReference type="Gene3D" id="1.10.150.240">
    <property type="entry name" value="Putative phosphatase, domain 2"/>
    <property type="match status" value="1"/>
</dbReference>
<sequence>MRYDVLLFDADDTLLDFGACEQAALYATFARFQLPFSAADEERFHAINDVLWSRYEQGVISRETLRQTRFAQLFAHMGIKQDALVFEEAYQQALSLGHALMPQARELLRSLYGHVRLVIASNGVCATQHRRLADAGIRDCFDAVFLSEEIGARKPDERFFEIILDKLGQPERRRCLMIGDSLRSDIQGARRAGIDSVWMNPRQESAPPSCRPTYEIKALMELIDIVEVKR</sequence>
<dbReference type="InterPro" id="IPR006439">
    <property type="entry name" value="HAD-SF_hydro_IA"/>
</dbReference>
<dbReference type="InterPro" id="IPR023214">
    <property type="entry name" value="HAD_sf"/>
</dbReference>
<proteinExistence type="predicted"/>
<reference evidence="1" key="1">
    <citation type="journal article" date="2021" name="PeerJ">
        <title>Extensive microbial diversity within the chicken gut microbiome revealed by metagenomics and culture.</title>
        <authorList>
            <person name="Gilroy R."/>
            <person name="Ravi A."/>
            <person name="Getino M."/>
            <person name="Pursley I."/>
            <person name="Horton D.L."/>
            <person name="Alikhan N.F."/>
            <person name="Baker D."/>
            <person name="Gharbi K."/>
            <person name="Hall N."/>
            <person name="Watson M."/>
            <person name="Adriaenssens E.M."/>
            <person name="Foster-Nyarko E."/>
            <person name="Jarju S."/>
            <person name="Secka A."/>
            <person name="Antonio M."/>
            <person name="Oren A."/>
            <person name="Chaudhuri R.R."/>
            <person name="La Ragione R."/>
            <person name="Hildebrand F."/>
            <person name="Pallen M.J."/>
        </authorList>
    </citation>
    <scope>NUCLEOTIDE SEQUENCE</scope>
    <source>
        <strain evidence="1">CHK187-11901</strain>
    </source>
</reference>
<dbReference type="PANTHER" id="PTHR47478">
    <property type="match status" value="1"/>
</dbReference>
<dbReference type="NCBIfam" id="NF006976">
    <property type="entry name" value="PRK09449.1"/>
    <property type="match status" value="1"/>
</dbReference>
<comment type="caution">
    <text evidence="1">The sequence shown here is derived from an EMBL/GenBank/DDBJ whole genome shotgun (WGS) entry which is preliminary data.</text>
</comment>
<reference evidence="1" key="2">
    <citation type="submission" date="2021-04" db="EMBL/GenBank/DDBJ databases">
        <authorList>
            <person name="Gilroy R."/>
        </authorList>
    </citation>
    <scope>NUCLEOTIDE SEQUENCE</scope>
    <source>
        <strain evidence="1">CHK187-11901</strain>
    </source>
</reference>
<dbReference type="Proteomes" id="UP000823896">
    <property type="component" value="Unassembled WGS sequence"/>
</dbReference>
<accession>A0A9D2SUG4</accession>
<evidence type="ECO:0000313" key="1">
    <source>
        <dbReference type="EMBL" id="HJC35637.1"/>
    </source>
</evidence>
<dbReference type="NCBIfam" id="TIGR01509">
    <property type="entry name" value="HAD-SF-IA-v3"/>
    <property type="match status" value="1"/>
</dbReference>
<dbReference type="Gene3D" id="3.40.50.1000">
    <property type="entry name" value="HAD superfamily/HAD-like"/>
    <property type="match status" value="1"/>
</dbReference>
<evidence type="ECO:0000313" key="2">
    <source>
        <dbReference type="Proteomes" id="UP000823896"/>
    </source>
</evidence>
<dbReference type="InterPro" id="IPR023198">
    <property type="entry name" value="PGP-like_dom2"/>
</dbReference>
<name>A0A9D2SUG4_9FIRM</name>
<protein>
    <submittedName>
        <fullName evidence="1">YjjG family noncanonical pyrimidine nucleotidase</fullName>
    </submittedName>
</protein>
<dbReference type="EMBL" id="DWWM01000005">
    <property type="protein sequence ID" value="HJC35637.1"/>
    <property type="molecule type" value="Genomic_DNA"/>
</dbReference>
<dbReference type="PANTHER" id="PTHR47478:SF1">
    <property type="entry name" value="PYRIMIDINE 5'-NUCLEOTIDASE YJJG"/>
    <property type="match status" value="1"/>
</dbReference>
<dbReference type="SFLD" id="SFLDG01129">
    <property type="entry name" value="C1.5:_HAD__Beta-PGM__Phosphata"/>
    <property type="match status" value="1"/>
</dbReference>
<dbReference type="InterPro" id="IPR052550">
    <property type="entry name" value="Pyrimidine_5'-ntase_YjjG"/>
</dbReference>
<dbReference type="NCBIfam" id="TIGR02254">
    <property type="entry name" value="YjjG_YfnB"/>
    <property type="match status" value="1"/>
</dbReference>
<gene>
    <name evidence="1" type="ORF">H9702_00705</name>
</gene>
<dbReference type="InterPro" id="IPR011951">
    <property type="entry name" value="HAD-SF_hydro_IA_YjjG/PynA"/>
</dbReference>
<organism evidence="1 2">
    <name type="scientific">Candidatus Merdibacter merdavium</name>
    <dbReference type="NCBI Taxonomy" id="2838692"/>
    <lineage>
        <taxon>Bacteria</taxon>
        <taxon>Bacillati</taxon>
        <taxon>Bacillota</taxon>
        <taxon>Erysipelotrichia</taxon>
        <taxon>Erysipelotrichales</taxon>
        <taxon>Erysipelotrichaceae</taxon>
        <taxon>Merdibacter</taxon>
    </lineage>
</organism>
<dbReference type="SFLD" id="SFLDS00003">
    <property type="entry name" value="Haloacid_Dehalogenase"/>
    <property type="match status" value="1"/>
</dbReference>
<dbReference type="SUPFAM" id="SSF56784">
    <property type="entry name" value="HAD-like"/>
    <property type="match status" value="1"/>
</dbReference>
<dbReference type="NCBIfam" id="TIGR01549">
    <property type="entry name" value="HAD-SF-IA-v1"/>
    <property type="match status" value="1"/>
</dbReference>
<dbReference type="Pfam" id="PF00702">
    <property type="entry name" value="Hydrolase"/>
    <property type="match status" value="1"/>
</dbReference>